<dbReference type="EMBL" id="GBXM01004074">
    <property type="protein sequence ID" value="JAI04504.1"/>
    <property type="molecule type" value="Transcribed_RNA"/>
</dbReference>
<reference evidence="1" key="2">
    <citation type="journal article" date="2015" name="Fish Shellfish Immunol.">
        <title>Early steps in the European eel (Anguilla anguilla)-Vibrio vulnificus interaction in the gills: Role of the RtxA13 toxin.</title>
        <authorList>
            <person name="Callol A."/>
            <person name="Pajuelo D."/>
            <person name="Ebbesson L."/>
            <person name="Teles M."/>
            <person name="MacKenzie S."/>
            <person name="Amaro C."/>
        </authorList>
    </citation>
    <scope>NUCLEOTIDE SEQUENCE</scope>
</reference>
<reference evidence="1" key="1">
    <citation type="submission" date="2014-11" db="EMBL/GenBank/DDBJ databases">
        <authorList>
            <person name="Amaro Gonzalez C."/>
        </authorList>
    </citation>
    <scope>NUCLEOTIDE SEQUENCE</scope>
</reference>
<protein>
    <submittedName>
        <fullName evidence="1">Uncharacterized protein</fullName>
    </submittedName>
</protein>
<dbReference type="AlphaFoldDB" id="A0A0E9XS41"/>
<sequence>MSFQKQTEDVLRPTKTRGENWLVRGRKVCAPTVTQ</sequence>
<proteinExistence type="predicted"/>
<accession>A0A0E9XS41</accession>
<name>A0A0E9XS41_ANGAN</name>
<evidence type="ECO:0000313" key="1">
    <source>
        <dbReference type="EMBL" id="JAI04504.1"/>
    </source>
</evidence>
<organism evidence="1">
    <name type="scientific">Anguilla anguilla</name>
    <name type="common">European freshwater eel</name>
    <name type="synonym">Muraena anguilla</name>
    <dbReference type="NCBI Taxonomy" id="7936"/>
    <lineage>
        <taxon>Eukaryota</taxon>
        <taxon>Metazoa</taxon>
        <taxon>Chordata</taxon>
        <taxon>Craniata</taxon>
        <taxon>Vertebrata</taxon>
        <taxon>Euteleostomi</taxon>
        <taxon>Actinopterygii</taxon>
        <taxon>Neopterygii</taxon>
        <taxon>Teleostei</taxon>
        <taxon>Anguilliformes</taxon>
        <taxon>Anguillidae</taxon>
        <taxon>Anguilla</taxon>
    </lineage>
</organism>